<evidence type="ECO:0000313" key="2">
    <source>
        <dbReference type="Proteomes" id="UP000050741"/>
    </source>
</evidence>
<reference evidence="2" key="1">
    <citation type="submission" date="2014-05" db="EMBL/GenBank/DDBJ databases">
        <title>The genome and life-stage specific transcriptomes of Globodera pallida elucidate key aspects of plant parasitism by a cyst nematode.</title>
        <authorList>
            <person name="Cotton J.A."/>
            <person name="Lilley C.J."/>
            <person name="Jones L.M."/>
            <person name="Kikuchi T."/>
            <person name="Reid A.J."/>
            <person name="Thorpe P."/>
            <person name="Tsai I.J."/>
            <person name="Beasley H."/>
            <person name="Blok V."/>
            <person name="Cock P.J.A."/>
            <person name="Van den Akker S.E."/>
            <person name="Holroyd N."/>
            <person name="Hunt M."/>
            <person name="Mantelin S."/>
            <person name="Naghra H."/>
            <person name="Pain A."/>
            <person name="Palomares-Rius J.E."/>
            <person name="Zarowiecki M."/>
            <person name="Berriman M."/>
            <person name="Jones J.T."/>
            <person name="Urwin P.E."/>
        </authorList>
    </citation>
    <scope>NUCLEOTIDE SEQUENCE [LARGE SCALE GENOMIC DNA]</scope>
    <source>
        <strain evidence="2">Lindley</strain>
    </source>
</reference>
<protein>
    <submittedName>
        <fullName evidence="3">Uncharacterized protein</fullName>
    </submittedName>
</protein>
<reference evidence="3" key="2">
    <citation type="submission" date="2016-06" db="UniProtKB">
        <authorList>
            <consortium name="WormBaseParasite"/>
        </authorList>
    </citation>
    <scope>IDENTIFICATION</scope>
</reference>
<dbReference type="InterPro" id="IPR011004">
    <property type="entry name" value="Trimer_LpxA-like_sf"/>
</dbReference>
<evidence type="ECO:0000313" key="3">
    <source>
        <dbReference type="WBParaSite" id="GPLIN_000299500"/>
    </source>
</evidence>
<dbReference type="WBParaSite" id="GPLIN_000299500">
    <property type="protein sequence ID" value="GPLIN_000299500"/>
    <property type="gene ID" value="GPLIN_000299500"/>
</dbReference>
<proteinExistence type="predicted"/>
<name>A0A183BQV9_GLOPA</name>
<dbReference type="Gene3D" id="2.160.10.10">
    <property type="entry name" value="Hexapeptide repeat proteins"/>
    <property type="match status" value="1"/>
</dbReference>
<dbReference type="SUPFAM" id="SSF51161">
    <property type="entry name" value="Trimeric LpxA-like enzymes"/>
    <property type="match status" value="1"/>
</dbReference>
<dbReference type="AlphaFoldDB" id="A0A183BQV9"/>
<dbReference type="Proteomes" id="UP000050741">
    <property type="component" value="Unassembled WGS sequence"/>
</dbReference>
<accession>A0A183BQV9</accession>
<feature type="compositionally biased region" description="Basic and acidic residues" evidence="1">
    <location>
        <begin position="24"/>
        <end position="54"/>
    </location>
</feature>
<organism evidence="2 3">
    <name type="scientific">Globodera pallida</name>
    <name type="common">Potato cyst nematode worm</name>
    <name type="synonym">Heterodera pallida</name>
    <dbReference type="NCBI Taxonomy" id="36090"/>
    <lineage>
        <taxon>Eukaryota</taxon>
        <taxon>Metazoa</taxon>
        <taxon>Ecdysozoa</taxon>
        <taxon>Nematoda</taxon>
        <taxon>Chromadorea</taxon>
        <taxon>Rhabditida</taxon>
        <taxon>Tylenchina</taxon>
        <taxon>Tylenchomorpha</taxon>
        <taxon>Tylenchoidea</taxon>
        <taxon>Heteroderidae</taxon>
        <taxon>Heteroderinae</taxon>
        <taxon>Globodera</taxon>
    </lineage>
</organism>
<sequence>MNSLTANDASFEIVTENGEVDTLTAERGKGHNIEEKKEKDGVDGGEEAKTKSDELEQNAAARQQVGAVALERPFDAHKAFEQTLLKLEEYQNEQRQNQKELCVQMGELKKLVGPSADIALSSIFRCPQWNLGNGTIFGSGTNLGNGTNFGSGTNFGNGTIFGSGTNLGNGTNFGSGTNLGNGTNFGKGTNLGNGTNFGKGTNLGNGTNFGKGTNLGNGTNFGSGTNLGNGTNFSSGTIFGSGTNLGKRQEF</sequence>
<feature type="region of interest" description="Disordered" evidence="1">
    <location>
        <begin position="17"/>
        <end position="59"/>
    </location>
</feature>
<keyword evidence="2" id="KW-1185">Reference proteome</keyword>
<evidence type="ECO:0000256" key="1">
    <source>
        <dbReference type="SAM" id="MobiDB-lite"/>
    </source>
</evidence>